<keyword evidence="8 14" id="KW-1133">Transmembrane helix</keyword>
<name>A0A8J3KLE7_9ACTN</name>
<dbReference type="GO" id="GO:0015099">
    <property type="term" value="F:nickel cation transmembrane transporter activity"/>
    <property type="evidence" value="ECO:0007669"/>
    <property type="project" value="InterPro"/>
</dbReference>
<feature type="transmembrane region" description="Helical" evidence="14">
    <location>
        <begin position="443"/>
        <end position="469"/>
    </location>
</feature>
<organism evidence="16 17">
    <name type="scientific">Catellatospora citrea</name>
    <dbReference type="NCBI Taxonomy" id="53366"/>
    <lineage>
        <taxon>Bacteria</taxon>
        <taxon>Bacillati</taxon>
        <taxon>Actinomycetota</taxon>
        <taxon>Actinomycetes</taxon>
        <taxon>Micromonosporales</taxon>
        <taxon>Micromonosporaceae</taxon>
        <taxon>Catellatospora</taxon>
    </lineage>
</organism>
<comment type="function">
    <text evidence="1">Efflux system for nickel and cobalt.</text>
</comment>
<keyword evidence="15" id="KW-0732">Signal</keyword>
<evidence type="ECO:0000256" key="14">
    <source>
        <dbReference type="SAM" id="Phobius"/>
    </source>
</evidence>
<dbReference type="InterPro" id="IPR011541">
    <property type="entry name" value="Ni/Co_transpt_high_affinity"/>
</dbReference>
<keyword evidence="11 14" id="KW-0472">Membrane</keyword>
<evidence type="ECO:0000313" key="17">
    <source>
        <dbReference type="Proteomes" id="UP000659904"/>
    </source>
</evidence>
<evidence type="ECO:0000256" key="3">
    <source>
        <dbReference type="ARBA" id="ARBA00022426"/>
    </source>
</evidence>
<evidence type="ECO:0000256" key="15">
    <source>
        <dbReference type="SAM" id="SignalP"/>
    </source>
</evidence>
<dbReference type="GO" id="GO:0046583">
    <property type="term" value="F:monoatomic cation efflux transmembrane transporter activity"/>
    <property type="evidence" value="ECO:0007669"/>
    <property type="project" value="TreeGrafter"/>
</dbReference>
<evidence type="ECO:0000256" key="9">
    <source>
        <dbReference type="ARBA" id="ARBA00023065"/>
    </source>
</evidence>
<evidence type="ECO:0000256" key="13">
    <source>
        <dbReference type="SAM" id="MobiDB-lite"/>
    </source>
</evidence>
<keyword evidence="5" id="KW-1003">Cell membrane</keyword>
<dbReference type="RefSeq" id="WP_120316660.1">
    <property type="nucleotide sequence ID" value="NZ_BONH01000020.1"/>
</dbReference>
<accession>A0A8J3KLE7</accession>
<keyword evidence="3" id="KW-0171">Cobalt transport</keyword>
<keyword evidence="10" id="KW-0921">Nickel transport</keyword>
<keyword evidence="12" id="KW-0170">Cobalt</keyword>
<feature type="transmembrane region" description="Helical" evidence="14">
    <location>
        <begin position="264"/>
        <end position="284"/>
    </location>
</feature>
<dbReference type="EMBL" id="BONH01000020">
    <property type="protein sequence ID" value="GIF99348.1"/>
    <property type="molecule type" value="Genomic_DNA"/>
</dbReference>
<dbReference type="PANTHER" id="PTHR40659">
    <property type="entry name" value="NICKEL/COBALT EFFLUX SYSTEM RCNA"/>
    <property type="match status" value="1"/>
</dbReference>
<comment type="caution">
    <text evidence="16">The sequence shown here is derived from an EMBL/GenBank/DDBJ whole genome shotgun (WGS) entry which is preliminary data.</text>
</comment>
<evidence type="ECO:0008006" key="18">
    <source>
        <dbReference type="Google" id="ProtNLM"/>
    </source>
</evidence>
<feature type="compositionally biased region" description="Low complexity" evidence="13">
    <location>
        <begin position="383"/>
        <end position="397"/>
    </location>
</feature>
<evidence type="ECO:0000313" key="16">
    <source>
        <dbReference type="EMBL" id="GIF99348.1"/>
    </source>
</evidence>
<feature type="compositionally biased region" description="Basic and acidic residues" evidence="13">
    <location>
        <begin position="427"/>
        <end position="438"/>
    </location>
</feature>
<dbReference type="GO" id="GO:0010045">
    <property type="term" value="P:response to nickel cation"/>
    <property type="evidence" value="ECO:0007669"/>
    <property type="project" value="TreeGrafter"/>
</dbReference>
<proteinExistence type="predicted"/>
<dbReference type="GO" id="GO:0032025">
    <property type="term" value="P:response to cobalt ion"/>
    <property type="evidence" value="ECO:0007669"/>
    <property type="project" value="TreeGrafter"/>
</dbReference>
<feature type="transmembrane region" description="Helical" evidence="14">
    <location>
        <begin position="475"/>
        <end position="499"/>
    </location>
</feature>
<feature type="chain" id="PRO_5035306097" description="ABC-type nickel/cobalt efflux system permease component RcnA" evidence="15">
    <location>
        <begin position="30"/>
        <end position="543"/>
    </location>
</feature>
<feature type="transmembrane region" description="Helical" evidence="14">
    <location>
        <begin position="339"/>
        <end position="359"/>
    </location>
</feature>
<dbReference type="InterPro" id="IPR051224">
    <property type="entry name" value="NiCoT_RcnA"/>
</dbReference>
<feature type="transmembrane region" description="Helical" evidence="14">
    <location>
        <begin position="305"/>
        <end position="327"/>
    </location>
</feature>
<protein>
    <recommendedName>
        <fullName evidence="18">ABC-type nickel/cobalt efflux system permease component RcnA</fullName>
    </recommendedName>
</protein>
<feature type="region of interest" description="Disordered" evidence="13">
    <location>
        <begin position="206"/>
        <end position="238"/>
    </location>
</feature>
<evidence type="ECO:0000256" key="6">
    <source>
        <dbReference type="ARBA" id="ARBA00022596"/>
    </source>
</evidence>
<evidence type="ECO:0000256" key="8">
    <source>
        <dbReference type="ARBA" id="ARBA00022989"/>
    </source>
</evidence>
<keyword evidence="4" id="KW-0813">Transport</keyword>
<feature type="compositionally biased region" description="Low complexity" evidence="13">
    <location>
        <begin position="206"/>
        <end position="215"/>
    </location>
</feature>
<dbReference type="Proteomes" id="UP000659904">
    <property type="component" value="Unassembled WGS sequence"/>
</dbReference>
<feature type="transmembrane region" description="Helical" evidence="14">
    <location>
        <begin position="520"/>
        <end position="539"/>
    </location>
</feature>
<keyword evidence="9" id="KW-0406">Ion transport</keyword>
<keyword evidence="17" id="KW-1185">Reference proteome</keyword>
<dbReference type="Pfam" id="PF03824">
    <property type="entry name" value="NicO"/>
    <property type="match status" value="1"/>
</dbReference>
<sequence>MNRKLIRRTLPVTALVGAALALLPAPASAHPLGNLSINQSVALTVRPDRVDATTILDVAELPTLQRRSLVDTSGDGVADASELRGHAAATCDAFARDLAVRIDDRPLGWAVDTTSMTLEPGSAGLPTSRITCTLSAPARLDRAATLTVHNGHLADHVGWREITAVGIGVDLPGTPVPSRSTTNQLRNYPIDLLGSPLDVRDARLSARPATAAASAGEPTDGIAPGTTPDLGAPARPDDPAPLRWAAWAQQQVLDTVGADRLTPLVGLLAVLLALVLGAGHALLPGHGKTVMAVYLAGRAGRPRDAVTVGATVTATHTGGVIALGLLLTAVSGLTGQTVLGWLGLASGTIVITVGLAMLLTNLRRRPTRATSDQGPDGQDQRMPGSHASGSHASGSHSHGPHTHDSHSHGPHAQGSHGHRHGLFGRPHSHDGDHRHEHSVRGRLGLGAIGVATGLVPSPSALVVLLGAIALGRTGFGILLVFAYGLGMAGTLTAAGLLLLKVRDRWAGRFDRFRRLRLAGPYAASAMVLLVGVGLAARAATLVV</sequence>
<dbReference type="GO" id="GO:0005886">
    <property type="term" value="C:plasma membrane"/>
    <property type="evidence" value="ECO:0007669"/>
    <property type="project" value="UniProtKB-SubCell"/>
</dbReference>
<feature type="signal peptide" evidence="15">
    <location>
        <begin position="1"/>
        <end position="29"/>
    </location>
</feature>
<evidence type="ECO:0000256" key="11">
    <source>
        <dbReference type="ARBA" id="ARBA00023136"/>
    </source>
</evidence>
<feature type="region of interest" description="Disordered" evidence="13">
    <location>
        <begin position="366"/>
        <end position="438"/>
    </location>
</feature>
<evidence type="ECO:0000256" key="12">
    <source>
        <dbReference type="ARBA" id="ARBA00023285"/>
    </source>
</evidence>
<evidence type="ECO:0000256" key="7">
    <source>
        <dbReference type="ARBA" id="ARBA00022692"/>
    </source>
</evidence>
<evidence type="ECO:0000256" key="2">
    <source>
        <dbReference type="ARBA" id="ARBA00004651"/>
    </source>
</evidence>
<evidence type="ECO:0000256" key="4">
    <source>
        <dbReference type="ARBA" id="ARBA00022448"/>
    </source>
</evidence>
<evidence type="ECO:0000256" key="1">
    <source>
        <dbReference type="ARBA" id="ARBA00002510"/>
    </source>
</evidence>
<keyword evidence="7 14" id="KW-0812">Transmembrane</keyword>
<dbReference type="GO" id="GO:0006824">
    <property type="term" value="P:cobalt ion transport"/>
    <property type="evidence" value="ECO:0007669"/>
    <property type="project" value="UniProtKB-KW"/>
</dbReference>
<reference evidence="16 17" key="1">
    <citation type="submission" date="2021-01" db="EMBL/GenBank/DDBJ databases">
        <title>Whole genome shotgun sequence of Catellatospora citrea NBRC 14495.</title>
        <authorList>
            <person name="Komaki H."/>
            <person name="Tamura T."/>
        </authorList>
    </citation>
    <scope>NUCLEOTIDE SEQUENCE [LARGE SCALE GENOMIC DNA]</scope>
    <source>
        <strain evidence="16 17">NBRC 14495</strain>
    </source>
</reference>
<evidence type="ECO:0000256" key="10">
    <source>
        <dbReference type="ARBA" id="ARBA00023112"/>
    </source>
</evidence>
<dbReference type="PANTHER" id="PTHR40659:SF1">
    <property type="entry name" value="NICKEL_COBALT EFFLUX SYSTEM RCNA"/>
    <property type="match status" value="1"/>
</dbReference>
<keyword evidence="6" id="KW-0533">Nickel</keyword>
<evidence type="ECO:0000256" key="5">
    <source>
        <dbReference type="ARBA" id="ARBA00022475"/>
    </source>
</evidence>
<gene>
    <name evidence="16" type="ORF">Cci01nite_44420</name>
</gene>
<comment type="subcellular location">
    <subcellularLocation>
        <location evidence="2">Cell membrane</location>
        <topology evidence="2">Multi-pass membrane protein</topology>
    </subcellularLocation>
</comment>
<dbReference type="AlphaFoldDB" id="A0A8J3KLE7"/>